<evidence type="ECO:0000256" key="1">
    <source>
        <dbReference type="SAM" id="Coils"/>
    </source>
</evidence>
<dbReference type="Proteomes" id="UP000324336">
    <property type="component" value="Unassembled WGS sequence"/>
</dbReference>
<dbReference type="AlphaFoldDB" id="A0AB38PYL7"/>
<name>A0AB38PYL7_9SPIR</name>
<sequence length="104" mass="12360">MNEPYIEIISIITAYFKDKANNESLKNIKEACYKLSETETEARRRKSSEIIKLISKLDVNIKLFEKEYNKIKENLAEEAKNCLENFINDCKLKRKRLKREKDSL</sequence>
<evidence type="ECO:0000313" key="2">
    <source>
        <dbReference type="EMBL" id="TXJ24580.1"/>
    </source>
</evidence>
<dbReference type="EMBL" id="SAXZ01000010">
    <property type="protein sequence ID" value="TXJ32927.1"/>
    <property type="molecule type" value="Genomic_DNA"/>
</dbReference>
<gene>
    <name evidence="3" type="ORF">EPJ71_05135</name>
    <name evidence="2" type="ORF">EPJ73_12210</name>
</gene>
<dbReference type="RefSeq" id="WP_021958945.1">
    <property type="nucleotide sequence ID" value="NZ_SAXV01000020.1"/>
</dbReference>
<protein>
    <submittedName>
        <fullName evidence="2">Uncharacterized protein</fullName>
    </submittedName>
</protein>
<dbReference type="Proteomes" id="UP000322659">
    <property type="component" value="Unassembled WGS sequence"/>
</dbReference>
<evidence type="ECO:0000313" key="4">
    <source>
        <dbReference type="Proteomes" id="UP000322659"/>
    </source>
</evidence>
<reference evidence="4 5" key="1">
    <citation type="journal article" date="1992" name="Lakartidningen">
        <title>[Penicillin V and not amoxicillin is the first choice preparation in acute otitis].</title>
        <authorList>
            <person name="Kamme C."/>
            <person name="Lundgren K."/>
            <person name="Prellner K."/>
        </authorList>
    </citation>
    <scope>NUCLEOTIDE SEQUENCE [LARGE SCALE GENOMIC DNA]</scope>
    <source>
        <strain evidence="2 5">PC4597II</strain>
        <strain evidence="3 4">PC5099IV</strain>
    </source>
</reference>
<organism evidence="2 5">
    <name type="scientific">Brachyspira aalborgi</name>
    <dbReference type="NCBI Taxonomy" id="29522"/>
    <lineage>
        <taxon>Bacteria</taxon>
        <taxon>Pseudomonadati</taxon>
        <taxon>Spirochaetota</taxon>
        <taxon>Spirochaetia</taxon>
        <taxon>Brachyspirales</taxon>
        <taxon>Brachyspiraceae</taxon>
        <taxon>Brachyspira</taxon>
    </lineage>
</organism>
<evidence type="ECO:0000313" key="3">
    <source>
        <dbReference type="EMBL" id="TXJ32927.1"/>
    </source>
</evidence>
<dbReference type="EMBL" id="SAYA01000023">
    <property type="protein sequence ID" value="TXJ24580.1"/>
    <property type="molecule type" value="Genomic_DNA"/>
</dbReference>
<proteinExistence type="predicted"/>
<keyword evidence="4" id="KW-1185">Reference proteome</keyword>
<accession>A0AB38PYL7</accession>
<evidence type="ECO:0000313" key="5">
    <source>
        <dbReference type="Proteomes" id="UP000324336"/>
    </source>
</evidence>
<reference evidence="2" key="2">
    <citation type="submission" date="2019-01" db="EMBL/GenBank/DDBJ databases">
        <authorList>
            <person name="Thorell K."/>
        </authorList>
    </citation>
    <scope>NUCLEOTIDE SEQUENCE</scope>
    <source>
        <strain evidence="2">PC4597II</strain>
        <strain evidence="3">PC5099IV</strain>
    </source>
</reference>
<comment type="caution">
    <text evidence="2">The sequence shown here is derived from an EMBL/GenBank/DDBJ whole genome shotgun (WGS) entry which is preliminary data.</text>
</comment>
<feature type="coiled-coil region" evidence="1">
    <location>
        <begin position="54"/>
        <end position="85"/>
    </location>
</feature>
<keyword evidence="1" id="KW-0175">Coiled coil</keyword>